<dbReference type="PANTHER" id="PTHR11712:SF336">
    <property type="entry name" value="3-OXOACYL-[ACYL-CARRIER-PROTEIN] SYNTHASE, MITOCHONDRIAL"/>
    <property type="match status" value="1"/>
</dbReference>
<dbReference type="InterPro" id="IPR020841">
    <property type="entry name" value="PKS_Beta-ketoAc_synthase_dom"/>
</dbReference>
<dbReference type="AlphaFoldDB" id="A0A1M6NJ45"/>
<comment type="similarity">
    <text evidence="2 14 16">Belongs to the thiolase-like superfamily. Beta-ketoacyl-ACP synthases family.</text>
</comment>
<dbReference type="STRING" id="1121301.SAMN02745912_01748"/>
<evidence type="ECO:0000259" key="17">
    <source>
        <dbReference type="PROSITE" id="PS52004"/>
    </source>
</evidence>
<dbReference type="PANTHER" id="PTHR11712">
    <property type="entry name" value="POLYKETIDE SYNTHASE-RELATED"/>
    <property type="match status" value="1"/>
</dbReference>
<dbReference type="PROSITE" id="PS00606">
    <property type="entry name" value="KS3_1"/>
    <property type="match status" value="1"/>
</dbReference>
<dbReference type="EC" id="2.3.1.179" evidence="3 14"/>
<dbReference type="NCBIfam" id="NF005589">
    <property type="entry name" value="PRK07314.1"/>
    <property type="match status" value="1"/>
</dbReference>
<evidence type="ECO:0000256" key="15">
    <source>
        <dbReference type="PIRSR" id="PIRSR000447-1"/>
    </source>
</evidence>
<dbReference type="InterPro" id="IPR018201">
    <property type="entry name" value="Ketoacyl_synth_AS"/>
</dbReference>
<accession>A0A1M6NJ45</accession>
<dbReference type="GO" id="GO:0006633">
    <property type="term" value="P:fatty acid biosynthetic process"/>
    <property type="evidence" value="ECO:0007669"/>
    <property type="project" value="UniProtKB-UniRule"/>
</dbReference>
<dbReference type="SMART" id="SM00825">
    <property type="entry name" value="PKS_KS"/>
    <property type="match status" value="1"/>
</dbReference>
<dbReference type="GO" id="GO:0004315">
    <property type="term" value="F:3-oxoacyl-[acyl-carrier-protein] synthase activity"/>
    <property type="evidence" value="ECO:0007669"/>
    <property type="project" value="UniProtKB-UniRule"/>
</dbReference>
<dbReference type="PIRSF" id="PIRSF000447">
    <property type="entry name" value="KAS_II"/>
    <property type="match status" value="1"/>
</dbReference>
<evidence type="ECO:0000256" key="10">
    <source>
        <dbReference type="ARBA" id="ARBA00023315"/>
    </source>
</evidence>
<keyword evidence="10 14" id="KW-0012">Acyltransferase</keyword>
<evidence type="ECO:0000313" key="18">
    <source>
        <dbReference type="EMBL" id="SHJ95761.1"/>
    </source>
</evidence>
<dbReference type="UniPathway" id="UPA00094"/>
<dbReference type="SUPFAM" id="SSF53901">
    <property type="entry name" value="Thiolase-like"/>
    <property type="match status" value="2"/>
</dbReference>
<keyword evidence="6 14" id="KW-0808">Transferase</keyword>
<dbReference type="Pfam" id="PF02801">
    <property type="entry name" value="Ketoacyl-synt_C"/>
    <property type="match status" value="1"/>
</dbReference>
<dbReference type="InterPro" id="IPR014030">
    <property type="entry name" value="Ketoacyl_synth_N"/>
</dbReference>
<name>A0A1M6NJ45_PARC5</name>
<evidence type="ECO:0000256" key="11">
    <source>
        <dbReference type="ARBA" id="ARBA00024006"/>
    </source>
</evidence>
<protein>
    <recommendedName>
        <fullName evidence="4 14">3-oxoacyl-[acyl-carrier-protein] synthase 2</fullName>
        <ecNumber evidence="3 14">2.3.1.179</ecNumber>
    </recommendedName>
</protein>
<dbReference type="InterPro" id="IPR000794">
    <property type="entry name" value="Beta-ketoacyl_synthase"/>
</dbReference>
<comment type="function">
    <text evidence="11 14">Involved in the type II fatty acid elongation cycle. Catalyzes the elongation of a wide range of acyl-ACP by the addition of two carbons from malonyl-ACP to an acyl acceptor. Can efficiently catalyze the conversion of palmitoleoyl-ACP (cis-hexadec-9-enoyl-ACP) to cis-vaccenoyl-ACP (cis-octadec-11-enoyl-ACP), an essential step in the thermal regulation of fatty acid composition.</text>
</comment>
<keyword evidence="7" id="KW-0276">Fatty acid metabolism</keyword>
<evidence type="ECO:0000256" key="12">
    <source>
        <dbReference type="ARBA" id="ARBA00047318"/>
    </source>
</evidence>
<proteinExistence type="inferred from homology"/>
<feature type="domain" description="Ketosynthase family 3 (KS3)" evidence="17">
    <location>
        <begin position="3"/>
        <end position="411"/>
    </location>
</feature>
<evidence type="ECO:0000256" key="5">
    <source>
        <dbReference type="ARBA" id="ARBA00022516"/>
    </source>
</evidence>
<dbReference type="Pfam" id="PF00109">
    <property type="entry name" value="ketoacyl-synt"/>
    <property type="match status" value="1"/>
</dbReference>
<dbReference type="Gene3D" id="3.40.47.10">
    <property type="match status" value="1"/>
</dbReference>
<evidence type="ECO:0000256" key="13">
    <source>
        <dbReference type="ARBA" id="ARBA00047659"/>
    </source>
</evidence>
<gene>
    <name evidence="18" type="ORF">SAMN02745912_01748</name>
</gene>
<evidence type="ECO:0000256" key="8">
    <source>
        <dbReference type="ARBA" id="ARBA00023098"/>
    </source>
</evidence>
<evidence type="ECO:0000256" key="4">
    <source>
        <dbReference type="ARBA" id="ARBA00014657"/>
    </source>
</evidence>
<comment type="catalytic activity">
    <reaction evidence="13 14">
        <text>a fatty acyl-[ACP] + malonyl-[ACP] + H(+) = a 3-oxoacyl-[ACP] + holo-[ACP] + CO2</text>
        <dbReference type="Rhea" id="RHEA:22836"/>
        <dbReference type="Rhea" id="RHEA-COMP:9623"/>
        <dbReference type="Rhea" id="RHEA-COMP:9685"/>
        <dbReference type="Rhea" id="RHEA-COMP:9916"/>
        <dbReference type="Rhea" id="RHEA-COMP:14125"/>
        <dbReference type="ChEBI" id="CHEBI:15378"/>
        <dbReference type="ChEBI" id="CHEBI:16526"/>
        <dbReference type="ChEBI" id="CHEBI:64479"/>
        <dbReference type="ChEBI" id="CHEBI:78449"/>
        <dbReference type="ChEBI" id="CHEBI:78776"/>
        <dbReference type="ChEBI" id="CHEBI:138651"/>
    </reaction>
</comment>
<dbReference type="GO" id="GO:0005829">
    <property type="term" value="C:cytosol"/>
    <property type="evidence" value="ECO:0007669"/>
    <property type="project" value="TreeGrafter"/>
</dbReference>
<evidence type="ECO:0000313" key="19">
    <source>
        <dbReference type="Proteomes" id="UP000184465"/>
    </source>
</evidence>
<keyword evidence="8" id="KW-0443">Lipid metabolism</keyword>
<evidence type="ECO:0000256" key="16">
    <source>
        <dbReference type="RuleBase" id="RU003694"/>
    </source>
</evidence>
<evidence type="ECO:0000256" key="7">
    <source>
        <dbReference type="ARBA" id="ARBA00022832"/>
    </source>
</evidence>
<dbReference type="NCBIfam" id="TIGR03150">
    <property type="entry name" value="fabF"/>
    <property type="match status" value="1"/>
</dbReference>
<keyword evidence="9 14" id="KW-0275">Fatty acid biosynthesis</keyword>
<dbReference type="CDD" id="cd00834">
    <property type="entry name" value="KAS_I_II"/>
    <property type="match status" value="1"/>
</dbReference>
<evidence type="ECO:0000256" key="14">
    <source>
        <dbReference type="PIRNR" id="PIRNR000447"/>
    </source>
</evidence>
<organism evidence="18 19">
    <name type="scientific">Paramaledivibacter caminithermalis (strain DSM 15212 / CIP 107654 / DViRD3)</name>
    <name type="common">Clostridium caminithermale</name>
    <dbReference type="NCBI Taxonomy" id="1121301"/>
    <lineage>
        <taxon>Bacteria</taxon>
        <taxon>Bacillati</taxon>
        <taxon>Bacillota</taxon>
        <taxon>Clostridia</taxon>
        <taxon>Peptostreptococcales</taxon>
        <taxon>Caminicellaceae</taxon>
        <taxon>Paramaledivibacter</taxon>
    </lineage>
</organism>
<keyword evidence="5 14" id="KW-0444">Lipid biosynthesis</keyword>
<comment type="pathway">
    <text evidence="1 14">Lipid metabolism; fatty acid biosynthesis.</text>
</comment>
<evidence type="ECO:0000256" key="3">
    <source>
        <dbReference type="ARBA" id="ARBA00012356"/>
    </source>
</evidence>
<feature type="active site" description="For beta-ketoacyl synthase activity" evidence="15">
    <location>
        <position position="164"/>
    </location>
</feature>
<keyword evidence="19" id="KW-1185">Reference proteome</keyword>
<dbReference type="OrthoDB" id="9808669at2"/>
<evidence type="ECO:0000256" key="9">
    <source>
        <dbReference type="ARBA" id="ARBA00023160"/>
    </source>
</evidence>
<dbReference type="Proteomes" id="UP000184465">
    <property type="component" value="Unassembled WGS sequence"/>
</dbReference>
<dbReference type="InterPro" id="IPR016039">
    <property type="entry name" value="Thiolase-like"/>
</dbReference>
<dbReference type="RefSeq" id="WP_073148984.1">
    <property type="nucleotide sequence ID" value="NZ_FRAG01000017.1"/>
</dbReference>
<dbReference type="EMBL" id="FRAG01000017">
    <property type="protein sequence ID" value="SHJ95761.1"/>
    <property type="molecule type" value="Genomic_DNA"/>
</dbReference>
<reference evidence="18 19" key="1">
    <citation type="submission" date="2016-11" db="EMBL/GenBank/DDBJ databases">
        <authorList>
            <person name="Jaros S."/>
            <person name="Januszkiewicz K."/>
            <person name="Wedrychowicz H."/>
        </authorList>
    </citation>
    <scope>NUCLEOTIDE SEQUENCE [LARGE SCALE GENOMIC DNA]</scope>
    <source>
        <strain evidence="18 19">DSM 15212</strain>
    </source>
</reference>
<dbReference type="NCBIfam" id="NF004970">
    <property type="entry name" value="PRK06333.1"/>
    <property type="match status" value="1"/>
</dbReference>
<comment type="catalytic activity">
    <reaction evidence="12 14">
        <text>(9Z)-hexadecenoyl-[ACP] + malonyl-[ACP] + H(+) = 3-oxo-(11Z)-octadecenoyl-[ACP] + holo-[ACP] + CO2</text>
        <dbReference type="Rhea" id="RHEA:55040"/>
        <dbReference type="Rhea" id="RHEA-COMP:9623"/>
        <dbReference type="Rhea" id="RHEA-COMP:9685"/>
        <dbReference type="Rhea" id="RHEA-COMP:10800"/>
        <dbReference type="Rhea" id="RHEA-COMP:14074"/>
        <dbReference type="ChEBI" id="CHEBI:15378"/>
        <dbReference type="ChEBI" id="CHEBI:16526"/>
        <dbReference type="ChEBI" id="CHEBI:64479"/>
        <dbReference type="ChEBI" id="CHEBI:78449"/>
        <dbReference type="ChEBI" id="CHEBI:83989"/>
        <dbReference type="ChEBI" id="CHEBI:138538"/>
        <dbReference type="EC" id="2.3.1.179"/>
    </reaction>
</comment>
<dbReference type="InterPro" id="IPR017568">
    <property type="entry name" value="3-oxoacyl-ACP_synth-2"/>
</dbReference>
<sequence>MSKRRVVITGIGVISPIGIGKENYWNALRDGVNGIGKITKFDVSEYATQIAGEVKDFNSHDYIDKKEARRMDRFTQFAVSAAKMALEDSKLNLDEINRERLGVSLGSGVGGIETLEREHNKLNEKGPRRVSPFFIPMMISNIGAGHISMALGAKGPSITTVSACASSNNAIGDAFKIIERGDADIMFTGGAEASITPMSVAGFCTMKAMSTRNDDPKTASRPFDKDRDGFVMGEGSGIIVLEELEHAKKRGAEIYGEIVGYGMSCDAYHITAPAPEGEGAARAMKNAINDAGIKPEEIDYINAHGTSTPYNDKFETMAIKTVFGEHAYKLSVNSTKSMTGHLLGAASSIEAIACLLAVKEDFIHPTINIITPDPELDLDYVPNKGKNKVVNYALSNSLGFGGHNVAIVLKKYTD</sequence>
<dbReference type="InterPro" id="IPR014031">
    <property type="entry name" value="Ketoacyl_synth_C"/>
</dbReference>
<evidence type="ECO:0000256" key="6">
    <source>
        <dbReference type="ARBA" id="ARBA00022679"/>
    </source>
</evidence>
<evidence type="ECO:0000256" key="2">
    <source>
        <dbReference type="ARBA" id="ARBA00008467"/>
    </source>
</evidence>
<dbReference type="FunFam" id="3.40.47.10:FF:000009">
    <property type="entry name" value="3-oxoacyl-[acyl-carrier-protein] synthase 2"/>
    <property type="match status" value="1"/>
</dbReference>
<dbReference type="PROSITE" id="PS52004">
    <property type="entry name" value="KS3_2"/>
    <property type="match status" value="1"/>
</dbReference>
<evidence type="ECO:0000256" key="1">
    <source>
        <dbReference type="ARBA" id="ARBA00005194"/>
    </source>
</evidence>